<dbReference type="EMBL" id="WNTK01000001">
    <property type="protein sequence ID" value="KAG9493456.1"/>
    <property type="molecule type" value="Genomic_DNA"/>
</dbReference>
<feature type="compositionally biased region" description="Polar residues" evidence="1">
    <location>
        <begin position="25"/>
        <end position="44"/>
    </location>
</feature>
<name>A0A8J6FTY5_ELECQ</name>
<keyword evidence="3" id="KW-1185">Reference proteome</keyword>
<dbReference type="Proteomes" id="UP000770717">
    <property type="component" value="Unassembled WGS sequence"/>
</dbReference>
<dbReference type="AlphaFoldDB" id="A0A8J6FTY5"/>
<accession>A0A8J6FTY5</accession>
<evidence type="ECO:0000256" key="1">
    <source>
        <dbReference type="SAM" id="MobiDB-lite"/>
    </source>
</evidence>
<feature type="region of interest" description="Disordered" evidence="1">
    <location>
        <begin position="1"/>
        <end position="49"/>
    </location>
</feature>
<proteinExistence type="predicted"/>
<organism evidence="2 3">
    <name type="scientific">Eleutherodactylus coqui</name>
    <name type="common">Puerto Rican coqui</name>
    <dbReference type="NCBI Taxonomy" id="57060"/>
    <lineage>
        <taxon>Eukaryota</taxon>
        <taxon>Metazoa</taxon>
        <taxon>Chordata</taxon>
        <taxon>Craniata</taxon>
        <taxon>Vertebrata</taxon>
        <taxon>Euteleostomi</taxon>
        <taxon>Amphibia</taxon>
        <taxon>Batrachia</taxon>
        <taxon>Anura</taxon>
        <taxon>Neobatrachia</taxon>
        <taxon>Hyloidea</taxon>
        <taxon>Eleutherodactylidae</taxon>
        <taxon>Eleutherodactylinae</taxon>
        <taxon>Eleutherodactylus</taxon>
        <taxon>Eleutherodactylus</taxon>
    </lineage>
</organism>
<sequence>MQQPCSTQTPKDGKPRRNKRRLDDPSQTTKELHTVNQLLSQSEPSMPENEAFGRYVTSALNKLPERELIMAQNDIQNILTRYRLNMISAPSPCEYVSYTPHKETP</sequence>
<comment type="caution">
    <text evidence="2">The sequence shown here is derived from an EMBL/GenBank/DDBJ whole genome shotgun (WGS) entry which is preliminary data.</text>
</comment>
<protein>
    <recommendedName>
        <fullName evidence="4">BESS domain-containing protein</fullName>
    </recommendedName>
</protein>
<feature type="compositionally biased region" description="Polar residues" evidence="1">
    <location>
        <begin position="1"/>
        <end position="10"/>
    </location>
</feature>
<evidence type="ECO:0008006" key="4">
    <source>
        <dbReference type="Google" id="ProtNLM"/>
    </source>
</evidence>
<evidence type="ECO:0000313" key="2">
    <source>
        <dbReference type="EMBL" id="KAG9493456.1"/>
    </source>
</evidence>
<gene>
    <name evidence="2" type="ORF">GDO78_001393</name>
</gene>
<evidence type="ECO:0000313" key="3">
    <source>
        <dbReference type="Proteomes" id="UP000770717"/>
    </source>
</evidence>
<reference evidence="2" key="1">
    <citation type="thesis" date="2020" institute="ProQuest LLC" country="789 East Eisenhower Parkway, Ann Arbor, MI, USA">
        <title>Comparative Genomics and Chromosome Evolution.</title>
        <authorList>
            <person name="Mudd A.B."/>
        </authorList>
    </citation>
    <scope>NUCLEOTIDE SEQUENCE</scope>
    <source>
        <strain evidence="2">HN-11 Male</strain>
        <tissue evidence="2">Kidney and liver</tissue>
    </source>
</reference>
<dbReference type="OrthoDB" id="6577442at2759"/>